<dbReference type="SUPFAM" id="SSF103365">
    <property type="entry name" value="Hypothetical protein PH1602"/>
    <property type="match status" value="1"/>
</dbReference>
<dbReference type="PANTHER" id="PTHR11118:SF1">
    <property type="entry name" value="RNA-SPLICING LIGASE RTCB HOMOLOG"/>
    <property type="match status" value="1"/>
</dbReference>
<reference evidence="12 13" key="1">
    <citation type="submission" date="2017-10" db="EMBL/GenBank/DDBJ databases">
        <title>Effective Description of Clostridium neonatale sp. nov. linked to necrotizing enterocolitis in neonates and a clarification of species assignable to the genus Clostridium (Prazmowski 1880) emend. Lawson and Rainey 2016.</title>
        <authorList>
            <person name="Bernard K."/>
            <person name="Burdz T."/>
            <person name="Wiebe D."/>
            <person name="Balcewich B."/>
            <person name="Alfa M."/>
            <person name="Bernier A.-M."/>
        </authorList>
    </citation>
    <scope>NUCLEOTIDE SEQUENCE [LARGE SCALE GENOMIC DNA]</scope>
    <source>
        <strain evidence="12 13">LCDC99A005</strain>
    </source>
</reference>
<keyword evidence="2 12" id="KW-0436">Ligase</keyword>
<evidence type="ECO:0000256" key="7">
    <source>
        <dbReference type="ARBA" id="ARBA00023211"/>
    </source>
</evidence>
<keyword evidence="7 11" id="KW-0464">Manganese</keyword>
<keyword evidence="13" id="KW-1185">Reference proteome</keyword>
<organism evidence="12 13">
    <name type="scientific">Clostridium neonatale</name>
    <dbReference type="NCBI Taxonomy" id="137838"/>
    <lineage>
        <taxon>Bacteria</taxon>
        <taxon>Bacillati</taxon>
        <taxon>Bacillota</taxon>
        <taxon>Clostridia</taxon>
        <taxon>Eubacteriales</taxon>
        <taxon>Clostridiaceae</taxon>
        <taxon>Clostridium</taxon>
    </lineage>
</organism>
<feature type="binding site" evidence="11">
    <location>
        <position position="65"/>
    </location>
    <ligand>
        <name>Mn(2+)</name>
        <dbReference type="ChEBI" id="CHEBI:29035"/>
        <label>1</label>
    </ligand>
</feature>
<dbReference type="InterPro" id="IPR036025">
    <property type="entry name" value="RtcB-like_sf"/>
</dbReference>
<feature type="binding site" evidence="10">
    <location>
        <begin position="236"/>
        <end position="237"/>
    </location>
    <ligand>
        <name>GMP</name>
        <dbReference type="ChEBI" id="CHEBI:58115"/>
    </ligand>
</feature>
<dbReference type="EMBL" id="PDCJ01000001">
    <property type="protein sequence ID" value="PEG30900.1"/>
    <property type="molecule type" value="Genomic_DNA"/>
</dbReference>
<keyword evidence="5" id="KW-0692">RNA repair</keyword>
<dbReference type="GO" id="GO:0042245">
    <property type="term" value="P:RNA repair"/>
    <property type="evidence" value="ECO:0007669"/>
    <property type="project" value="UniProtKB-KW"/>
</dbReference>
<feature type="binding site" evidence="10">
    <location>
        <begin position="288"/>
        <end position="291"/>
    </location>
    <ligand>
        <name>GMP</name>
        <dbReference type="ChEBI" id="CHEBI:58115"/>
    </ligand>
</feature>
<dbReference type="PANTHER" id="PTHR11118">
    <property type="entry name" value="RNA-SPLICING LIGASE RTCB HOMOLOG"/>
    <property type="match status" value="1"/>
</dbReference>
<evidence type="ECO:0000256" key="8">
    <source>
        <dbReference type="ARBA" id="ARBA00047746"/>
    </source>
</evidence>
<feature type="binding site" evidence="11">
    <location>
        <position position="236"/>
    </location>
    <ligand>
        <name>Mn(2+)</name>
        <dbReference type="ChEBI" id="CHEBI:29035"/>
        <label>2</label>
    </ligand>
</feature>
<evidence type="ECO:0000256" key="2">
    <source>
        <dbReference type="ARBA" id="ARBA00022598"/>
    </source>
</evidence>
<feature type="binding site" evidence="11">
    <location>
        <position position="135"/>
    </location>
    <ligand>
        <name>Mn(2+)</name>
        <dbReference type="ChEBI" id="CHEBI:29035"/>
        <label>1</label>
    </ligand>
</feature>
<dbReference type="Gene3D" id="3.90.1860.10">
    <property type="entry name" value="tRNA-splicing ligase RtcB"/>
    <property type="match status" value="1"/>
</dbReference>
<dbReference type="OrthoDB" id="9802323at2"/>
<keyword evidence="3 11" id="KW-0479">Metal-binding</keyword>
<evidence type="ECO:0000313" key="12">
    <source>
        <dbReference type="EMBL" id="PEG30900.1"/>
    </source>
</evidence>
<gene>
    <name evidence="12" type="ORF">CQ394_04030</name>
</gene>
<name>A0A2A7MH57_9CLOT</name>
<dbReference type="NCBIfam" id="NF007153">
    <property type="entry name" value="PRK09588.1"/>
    <property type="match status" value="1"/>
</dbReference>
<evidence type="ECO:0000256" key="5">
    <source>
        <dbReference type="ARBA" id="ARBA00022800"/>
    </source>
</evidence>
<accession>A0A2A7MH57</accession>
<evidence type="ECO:0000256" key="6">
    <source>
        <dbReference type="ARBA" id="ARBA00023134"/>
    </source>
</evidence>
<dbReference type="RefSeq" id="WP_058295065.1">
    <property type="nucleotide sequence ID" value="NZ_CAMRXG010000053.1"/>
</dbReference>
<evidence type="ECO:0000313" key="13">
    <source>
        <dbReference type="Proteomes" id="UP000220840"/>
    </source>
</evidence>
<evidence type="ECO:0000256" key="11">
    <source>
        <dbReference type="PIRSR" id="PIRSR601233-3"/>
    </source>
</evidence>
<dbReference type="Proteomes" id="UP000220840">
    <property type="component" value="Unassembled WGS sequence"/>
</dbReference>
<dbReference type="InterPro" id="IPR017510">
    <property type="entry name" value="RtcB2"/>
</dbReference>
<sequence>MDKIKIIKNDKCFIESNAIEQLNSVSNLENVIRAVGFPDLHYGKGPIGAVIDVKNKIYPHLIGNDIGCGMMFIKSNIIKRKFKKDKILRKLEKIENLKNIENINDFNNFNDFDDSSNSEEKCPIFNFGTIGGGNHFAEFQILDEVFDNEEFEKLNFNKDDIMMLVHCGSRNYGEEILKKYLNYDGLDCNSEIAKEYLKEHDKALVWAKINRKEVADKLTKYLGFRIENEVTIDCYHNFVEQKDDIFVHRKGAVSSEKGMVVIPGSRGSLSYIVMPTNNKEISGFSLCHGAGRKWPRNLCKGRLENKYTKESIKETKLKSSVICHDSNLLYEEAVEAYKNIDVIINCLVEYDLIKVVATMKPLITFKG</sequence>
<dbReference type="AlphaFoldDB" id="A0A2A7MH57"/>
<evidence type="ECO:0000256" key="10">
    <source>
        <dbReference type="PIRSR" id="PIRSR601233-2"/>
    </source>
</evidence>
<protein>
    <recommendedName>
        <fullName evidence="1">3'-phosphate/5'-hydroxy nucleic acid ligase</fullName>
        <ecNumber evidence="1">6.5.1.8</ecNumber>
    </recommendedName>
</protein>
<evidence type="ECO:0000256" key="9">
    <source>
        <dbReference type="PIRSR" id="PIRSR601233-1"/>
    </source>
</evidence>
<dbReference type="InterPro" id="IPR001233">
    <property type="entry name" value="RtcB"/>
</dbReference>
<dbReference type="GO" id="GO:0046872">
    <property type="term" value="F:metal ion binding"/>
    <property type="evidence" value="ECO:0007669"/>
    <property type="project" value="UniProtKB-KW"/>
</dbReference>
<comment type="caution">
    <text evidence="12">The sequence shown here is derived from an EMBL/GenBank/DDBJ whole genome shotgun (WGS) entry which is preliminary data.</text>
</comment>
<evidence type="ECO:0000256" key="3">
    <source>
        <dbReference type="ARBA" id="ARBA00022723"/>
    </source>
</evidence>
<dbReference type="NCBIfam" id="TIGR03073">
    <property type="entry name" value="release_rtcB"/>
    <property type="match status" value="1"/>
</dbReference>
<dbReference type="GO" id="GO:0005525">
    <property type="term" value="F:GTP binding"/>
    <property type="evidence" value="ECO:0007669"/>
    <property type="project" value="UniProtKB-KW"/>
</dbReference>
<proteinExistence type="predicted"/>
<comment type="cofactor">
    <cofactor evidence="11">
        <name>Mn(2+)</name>
        <dbReference type="ChEBI" id="CHEBI:29035"/>
    </cofactor>
    <text evidence="11">Binds 2 manganese ions per subunit.</text>
</comment>
<feature type="binding site" evidence="11">
    <location>
        <position position="166"/>
    </location>
    <ligand>
        <name>Mn(2+)</name>
        <dbReference type="ChEBI" id="CHEBI:29035"/>
        <label>2</label>
    </ligand>
</feature>
<dbReference type="EC" id="6.5.1.8" evidence="1"/>
<dbReference type="Pfam" id="PF01139">
    <property type="entry name" value="RtcB"/>
    <property type="match status" value="2"/>
</dbReference>
<feature type="binding site" evidence="10">
    <location>
        <position position="270"/>
    </location>
    <ligand>
        <name>GMP</name>
        <dbReference type="ChEBI" id="CHEBI:58115"/>
    </ligand>
</feature>
<evidence type="ECO:0000256" key="4">
    <source>
        <dbReference type="ARBA" id="ARBA00022741"/>
    </source>
</evidence>
<dbReference type="STRING" id="137838.GCA_001458595_02270"/>
<dbReference type="GO" id="GO:0003972">
    <property type="term" value="F:RNA ligase (ATP) activity"/>
    <property type="evidence" value="ECO:0007669"/>
    <property type="project" value="TreeGrafter"/>
</dbReference>
<feature type="binding site" evidence="10">
    <location>
        <begin position="134"/>
        <end position="138"/>
    </location>
    <ligand>
        <name>GMP</name>
        <dbReference type="ChEBI" id="CHEBI:58115"/>
    </ligand>
</feature>
<dbReference type="GO" id="GO:0170057">
    <property type="term" value="F:RNA ligase (GTP) activity"/>
    <property type="evidence" value="ECO:0007669"/>
    <property type="project" value="UniProtKB-EC"/>
</dbReference>
<evidence type="ECO:0000256" key="1">
    <source>
        <dbReference type="ARBA" id="ARBA00012726"/>
    </source>
</evidence>
<keyword evidence="6 10" id="KW-0342">GTP-binding</keyword>
<keyword evidence="4 10" id="KW-0547">Nucleotide-binding</keyword>
<dbReference type="GO" id="GO:0006396">
    <property type="term" value="P:RNA processing"/>
    <property type="evidence" value="ECO:0007669"/>
    <property type="project" value="InterPro"/>
</dbReference>
<feature type="binding site" evidence="10">
    <location>
        <position position="366"/>
    </location>
    <ligand>
        <name>GMP</name>
        <dbReference type="ChEBI" id="CHEBI:58115"/>
    </ligand>
</feature>
<feature type="active site" description="GMP-histidine intermediate" evidence="9">
    <location>
        <position position="288"/>
    </location>
</feature>
<comment type="catalytic activity">
    <reaction evidence="8">
        <text>a 3'-end 3'-phospho-ribonucleotide-RNA + a 5'-end dephospho-ribonucleoside-RNA + GTP = a ribonucleotidyl-ribonucleotide-RNA + GMP + diphosphate</text>
        <dbReference type="Rhea" id="RHEA:68076"/>
        <dbReference type="Rhea" id="RHEA-COMP:10463"/>
        <dbReference type="Rhea" id="RHEA-COMP:13936"/>
        <dbReference type="Rhea" id="RHEA-COMP:17355"/>
        <dbReference type="ChEBI" id="CHEBI:33019"/>
        <dbReference type="ChEBI" id="CHEBI:37565"/>
        <dbReference type="ChEBI" id="CHEBI:58115"/>
        <dbReference type="ChEBI" id="CHEBI:83062"/>
        <dbReference type="ChEBI" id="CHEBI:138284"/>
        <dbReference type="ChEBI" id="CHEBI:173118"/>
        <dbReference type="EC" id="6.5.1.8"/>
    </reaction>
</comment>